<evidence type="ECO:0000256" key="1">
    <source>
        <dbReference type="SAM" id="Phobius"/>
    </source>
</evidence>
<name>A0A918MUW5_9BURK</name>
<evidence type="ECO:0000259" key="2">
    <source>
        <dbReference type="Pfam" id="PF02470"/>
    </source>
</evidence>
<dbReference type="AlphaFoldDB" id="A0A918MUW5"/>
<comment type="caution">
    <text evidence="3">The sequence shown here is derived from an EMBL/GenBank/DDBJ whole genome shotgun (WGS) entry which is preliminary data.</text>
</comment>
<sequence>MEPKAHHVLIGIFTVVCTAAALLFALWLGKSSADNNARFYIIEFNQGVSGLSKGSAVQYSGIKVGDVVSLSLHPDDPRKVLARVRIQANVPIKQDVTAKLSITGITGLSVIEFSGGSPGSPELVGVDDEDPVIVATPSALMALLSNGESLMYNLTELIVNARNVLSDENAEKIGNTLDNIEDISNFLSAKETSVDGLLTELTAMVKQVNGAMKFIGDLASNGNALLSQQGTRVLQSASQAMKSVENAGANIQQLVKNNQGAIGQGMQGLKGIGPALLEFRNAFSDLQGIIRQLKENPSEYLLHGNQIKEFKP</sequence>
<keyword evidence="1" id="KW-1133">Transmembrane helix</keyword>
<dbReference type="Proteomes" id="UP000608345">
    <property type="component" value="Unassembled WGS sequence"/>
</dbReference>
<dbReference type="EMBL" id="BMYS01000001">
    <property type="protein sequence ID" value="GGW75266.1"/>
    <property type="molecule type" value="Genomic_DNA"/>
</dbReference>
<dbReference type="PANTHER" id="PTHR36698:SF2">
    <property type="entry name" value="MCE_MLAD DOMAIN-CONTAINING PROTEIN"/>
    <property type="match status" value="1"/>
</dbReference>
<dbReference type="Pfam" id="PF02470">
    <property type="entry name" value="MlaD"/>
    <property type="match status" value="1"/>
</dbReference>
<keyword evidence="1" id="KW-0472">Membrane</keyword>
<reference evidence="3" key="2">
    <citation type="submission" date="2020-09" db="EMBL/GenBank/DDBJ databases">
        <authorList>
            <person name="Sun Q."/>
            <person name="Kim S."/>
        </authorList>
    </citation>
    <scope>NUCLEOTIDE SEQUENCE</scope>
    <source>
        <strain evidence="3">KCTC 23732</strain>
    </source>
</reference>
<feature type="domain" description="Mce/MlaD" evidence="2">
    <location>
        <begin position="40"/>
        <end position="115"/>
    </location>
</feature>
<evidence type="ECO:0000313" key="4">
    <source>
        <dbReference type="Proteomes" id="UP000608345"/>
    </source>
</evidence>
<accession>A0A918MUW5</accession>
<reference evidence="3" key="1">
    <citation type="journal article" date="2014" name="Int. J. Syst. Evol. Microbiol.">
        <title>Complete genome sequence of Corynebacterium casei LMG S-19264T (=DSM 44701T), isolated from a smear-ripened cheese.</title>
        <authorList>
            <consortium name="US DOE Joint Genome Institute (JGI-PGF)"/>
            <person name="Walter F."/>
            <person name="Albersmeier A."/>
            <person name="Kalinowski J."/>
            <person name="Ruckert C."/>
        </authorList>
    </citation>
    <scope>NUCLEOTIDE SEQUENCE</scope>
    <source>
        <strain evidence="3">KCTC 23732</strain>
    </source>
</reference>
<feature type="transmembrane region" description="Helical" evidence="1">
    <location>
        <begin position="6"/>
        <end position="28"/>
    </location>
</feature>
<proteinExistence type="predicted"/>
<evidence type="ECO:0000313" key="3">
    <source>
        <dbReference type="EMBL" id="GGW75266.1"/>
    </source>
</evidence>
<dbReference type="PANTHER" id="PTHR36698">
    <property type="entry name" value="BLL5892 PROTEIN"/>
    <property type="match status" value="1"/>
</dbReference>
<keyword evidence="4" id="KW-1185">Reference proteome</keyword>
<dbReference type="InterPro" id="IPR003399">
    <property type="entry name" value="Mce/MlaD"/>
</dbReference>
<protein>
    <recommendedName>
        <fullName evidence="2">Mce/MlaD domain-containing protein</fullName>
    </recommendedName>
</protein>
<dbReference type="RefSeq" id="WP_189383462.1">
    <property type="nucleotide sequence ID" value="NZ_BAABFY010000010.1"/>
</dbReference>
<keyword evidence="1" id="KW-0812">Transmembrane</keyword>
<gene>
    <name evidence="3" type="ORF">GCM10011450_00720</name>
</gene>
<organism evidence="3 4">
    <name type="scientific">Advenella faeciporci</name>
    <dbReference type="NCBI Taxonomy" id="797535"/>
    <lineage>
        <taxon>Bacteria</taxon>
        <taxon>Pseudomonadati</taxon>
        <taxon>Pseudomonadota</taxon>
        <taxon>Betaproteobacteria</taxon>
        <taxon>Burkholderiales</taxon>
        <taxon>Alcaligenaceae</taxon>
    </lineage>
</organism>